<keyword evidence="1" id="KW-0472">Membrane</keyword>
<dbReference type="EMBL" id="JAMXQU010000006">
    <property type="protein sequence ID" value="MCO6160323.1"/>
    <property type="molecule type" value="Genomic_DNA"/>
</dbReference>
<gene>
    <name evidence="2" type="ORF">NF685_09810</name>
</gene>
<reference evidence="2 3" key="1">
    <citation type="submission" date="2022-06" db="EMBL/GenBank/DDBJ databases">
        <title>Whole-genome of Asaia lannensis strain LMG 27011T.</title>
        <authorList>
            <person name="Sombolestani A."/>
        </authorList>
    </citation>
    <scope>NUCLEOTIDE SEQUENCE [LARGE SCALE GENOMIC DNA]</scope>
    <source>
        <strain evidence="2 3">NBRC 102526</strain>
    </source>
</reference>
<dbReference type="PANTHER" id="PTHR34989:SF1">
    <property type="entry name" value="PROTEIN HDED"/>
    <property type="match status" value="1"/>
</dbReference>
<dbReference type="PANTHER" id="PTHR34989">
    <property type="entry name" value="PROTEIN HDED"/>
    <property type="match status" value="1"/>
</dbReference>
<name>A0ABT1CHI0_9PROT</name>
<dbReference type="RefSeq" id="WP_252849492.1">
    <property type="nucleotide sequence ID" value="NZ_BAPW01000003.1"/>
</dbReference>
<keyword evidence="3" id="KW-1185">Reference proteome</keyword>
<feature type="transmembrane region" description="Helical" evidence="1">
    <location>
        <begin position="64"/>
        <end position="83"/>
    </location>
</feature>
<keyword evidence="1" id="KW-0812">Transmembrane</keyword>
<dbReference type="InterPro" id="IPR052712">
    <property type="entry name" value="Acid_resist_chaperone_HdeD"/>
</dbReference>
<evidence type="ECO:0000313" key="2">
    <source>
        <dbReference type="EMBL" id="MCO6160323.1"/>
    </source>
</evidence>
<comment type="caution">
    <text evidence="2">The sequence shown here is derived from an EMBL/GenBank/DDBJ whole genome shotgun (WGS) entry which is preliminary data.</text>
</comment>
<dbReference type="InterPro" id="IPR005325">
    <property type="entry name" value="DUF308_memb"/>
</dbReference>
<evidence type="ECO:0000313" key="3">
    <source>
        <dbReference type="Proteomes" id="UP001523401"/>
    </source>
</evidence>
<evidence type="ECO:0000256" key="1">
    <source>
        <dbReference type="SAM" id="Phobius"/>
    </source>
</evidence>
<feature type="transmembrane region" description="Helical" evidence="1">
    <location>
        <begin position="7"/>
        <end position="26"/>
    </location>
</feature>
<organism evidence="2 3">
    <name type="scientific">Asaia lannensis NBRC 102526</name>
    <dbReference type="NCBI Taxonomy" id="1307926"/>
    <lineage>
        <taxon>Bacteria</taxon>
        <taxon>Pseudomonadati</taxon>
        <taxon>Pseudomonadota</taxon>
        <taxon>Alphaproteobacteria</taxon>
        <taxon>Acetobacterales</taxon>
        <taxon>Acetobacteraceae</taxon>
        <taxon>Asaia</taxon>
    </lineage>
</organism>
<feature type="transmembrane region" description="Helical" evidence="1">
    <location>
        <begin position="122"/>
        <end position="142"/>
    </location>
</feature>
<feature type="transmembrane region" description="Helical" evidence="1">
    <location>
        <begin position="148"/>
        <end position="172"/>
    </location>
</feature>
<feature type="transmembrane region" description="Helical" evidence="1">
    <location>
        <begin position="89"/>
        <end position="110"/>
    </location>
</feature>
<feature type="transmembrane region" description="Helical" evidence="1">
    <location>
        <begin position="32"/>
        <end position="52"/>
    </location>
</feature>
<protein>
    <submittedName>
        <fullName evidence="2">HdeD family acid-resistance protein</fullName>
    </submittedName>
</protein>
<keyword evidence="1" id="KW-1133">Transmembrane helix</keyword>
<accession>A0ABT1CHI0</accession>
<proteinExistence type="predicted"/>
<sequence>MSTKLKPNWFIGIGIVLLVLGAVALVDAIVATLASVVVLGMLLIFSGGAYLAQSFAHRDVPGSRFWMTALMGLLYGVSGILLIQEPITGSFFLTAFMAGCLMASGVMRGIWAMGNRDVPNWWTLVLSAVVSLLTGIFIFVTLPWSGLWLIGTFIGVELIFGGVSAISFGSALKHNTR</sequence>
<dbReference type="Pfam" id="PF03729">
    <property type="entry name" value="DUF308"/>
    <property type="match status" value="1"/>
</dbReference>
<dbReference type="Proteomes" id="UP001523401">
    <property type="component" value="Unassembled WGS sequence"/>
</dbReference>